<sequence>MLFLYIFIELVMVFSHLAAFGSALAPSRSPVRSFCDSLPLGHGTPILPDTPEAFQAYAPALSATTPAGYIQSYANLLTTYDTASQFVHYISMDEYNVEKCAHACNSDDNCNAFTIFFERQPVVSPAPELCPNPPSTTIIKCDLWSGTILPDIAINHGQLREQFHVVMAGSNAYVKDINGTTPSVSDDYTIEKYDMGAAIEAPLDCNGEDTYMGLKHWSDGHFDAQRCMDICKETHNASGRQCRFANTYMQRRNNVPADQHCALFSKYWPTQYATNIGQQRGSSNISISSTDSYGIRDITDDFSACLPGNDSASVVFSLEPAVATYIVPSSTLSDLEGQTATTLATRTRSQIVWATHPSSKSFTYPVIVAESFSDWDPVKETTTYTTPAASAFSSDFTSAVVAPETFSDWDPVLETGTYVKRQLVIPTDVPVVTDVPDLLEVFSDIATRQQYDHPLQAPLTLSQKKKTCSCLILYYSVEFN</sequence>
<evidence type="ECO:0008006" key="4">
    <source>
        <dbReference type="Google" id="ProtNLM"/>
    </source>
</evidence>
<dbReference type="Proteomes" id="UP000292402">
    <property type="component" value="Unassembled WGS sequence"/>
</dbReference>
<protein>
    <recommendedName>
        <fullName evidence="4">Apple domain-containing protein</fullName>
    </recommendedName>
</protein>
<comment type="caution">
    <text evidence="2">The sequence shown here is derived from an EMBL/GenBank/DDBJ whole genome shotgun (WGS) entry which is preliminary data.</text>
</comment>
<evidence type="ECO:0000313" key="2">
    <source>
        <dbReference type="EMBL" id="RYN45744.1"/>
    </source>
</evidence>
<gene>
    <name evidence="2" type="ORF">AA0114_g8710</name>
</gene>
<reference evidence="3" key="1">
    <citation type="journal article" date="2019" name="bioRxiv">
        <title>Genomics, evolutionary history and diagnostics of the Alternaria alternata species group including apple and Asian pear pathotypes.</title>
        <authorList>
            <person name="Armitage A.D."/>
            <person name="Cockerton H.M."/>
            <person name="Sreenivasaprasad S."/>
            <person name="Woodhall J.W."/>
            <person name="Lane C.R."/>
            <person name="Harrison R.J."/>
            <person name="Clarkson J.P."/>
        </authorList>
    </citation>
    <scope>NUCLEOTIDE SEQUENCE [LARGE SCALE GENOMIC DNA]</scope>
    <source>
        <strain evidence="3">FERA 1082</strain>
    </source>
</reference>
<dbReference type="PANTHER" id="PTHR36578">
    <property type="entry name" value="CHROMOSOME 15, WHOLE GENOME SHOTGUN SEQUENCE"/>
    <property type="match status" value="1"/>
</dbReference>
<proteinExistence type="predicted"/>
<dbReference type="AlphaFoldDB" id="A0A4Q4MAU6"/>
<organism evidence="2 3">
    <name type="scientific">Alternaria tenuissima</name>
    <dbReference type="NCBI Taxonomy" id="119927"/>
    <lineage>
        <taxon>Eukaryota</taxon>
        <taxon>Fungi</taxon>
        <taxon>Dikarya</taxon>
        <taxon>Ascomycota</taxon>
        <taxon>Pezizomycotina</taxon>
        <taxon>Dothideomycetes</taxon>
        <taxon>Pleosporomycetidae</taxon>
        <taxon>Pleosporales</taxon>
        <taxon>Pleosporineae</taxon>
        <taxon>Pleosporaceae</taxon>
        <taxon>Alternaria</taxon>
        <taxon>Alternaria sect. Alternaria</taxon>
        <taxon>Alternaria alternata complex</taxon>
    </lineage>
</organism>
<evidence type="ECO:0000256" key="1">
    <source>
        <dbReference type="SAM" id="SignalP"/>
    </source>
</evidence>
<name>A0A4Q4MAU6_9PLEO</name>
<dbReference type="PANTHER" id="PTHR36578:SF2">
    <property type="entry name" value="PA14 DOMAIN-CONTAINING PROTEIN"/>
    <property type="match status" value="1"/>
</dbReference>
<feature type="signal peptide" evidence="1">
    <location>
        <begin position="1"/>
        <end position="23"/>
    </location>
</feature>
<feature type="chain" id="PRO_5020683454" description="Apple domain-containing protein" evidence="1">
    <location>
        <begin position="24"/>
        <end position="480"/>
    </location>
</feature>
<accession>A0A4Q4MAU6</accession>
<keyword evidence="1" id="KW-0732">Signal</keyword>
<dbReference type="EMBL" id="PDXA01000032">
    <property type="protein sequence ID" value="RYN45744.1"/>
    <property type="molecule type" value="Genomic_DNA"/>
</dbReference>
<evidence type="ECO:0000313" key="3">
    <source>
        <dbReference type="Proteomes" id="UP000292402"/>
    </source>
</evidence>